<protein>
    <submittedName>
        <fullName evidence="2">Twitching motility protein PilT</fullName>
    </submittedName>
</protein>
<name>A0A1U9UZ11_CUPNE</name>
<gene>
    <name evidence="2" type="ORF">BJN34_29310</name>
</gene>
<dbReference type="InterPro" id="IPR029060">
    <property type="entry name" value="PIN-like_dom_sf"/>
</dbReference>
<proteinExistence type="predicted"/>
<dbReference type="Pfam" id="PF01850">
    <property type="entry name" value="PIN"/>
    <property type="match status" value="1"/>
</dbReference>
<dbReference type="OrthoDB" id="9798990at2"/>
<dbReference type="KEGG" id="cuh:BJN34_29310"/>
<dbReference type="AlphaFoldDB" id="A0A1U9UZ11"/>
<evidence type="ECO:0000259" key="1">
    <source>
        <dbReference type="Pfam" id="PF01850"/>
    </source>
</evidence>
<dbReference type="InterPro" id="IPR041705">
    <property type="entry name" value="PIN_Sll0205"/>
</dbReference>
<dbReference type="RefSeq" id="WP_078200287.1">
    <property type="nucleotide sequence ID" value="NZ_CP017758.1"/>
</dbReference>
<evidence type="ECO:0000313" key="2">
    <source>
        <dbReference type="EMBL" id="AQV97968.1"/>
    </source>
</evidence>
<dbReference type="InterPro" id="IPR052919">
    <property type="entry name" value="TA_system_RNase"/>
</dbReference>
<reference evidence="3" key="1">
    <citation type="submission" date="2017-02" db="EMBL/GenBank/DDBJ databases">
        <title>Complete genome sequence of Cupriavidus necator strain NH9, a 3-chlorobenzoate degrader.</title>
        <authorList>
            <person name="Moriuchi R."/>
            <person name="Dohra H."/>
            <person name="Ogawa N."/>
        </authorList>
    </citation>
    <scope>NUCLEOTIDE SEQUENCE [LARGE SCALE GENOMIC DNA]</scope>
    <source>
        <strain evidence="3">NH9</strain>
    </source>
</reference>
<dbReference type="Proteomes" id="UP000189627">
    <property type="component" value="Chromosome 2"/>
</dbReference>
<dbReference type="EMBL" id="CP017758">
    <property type="protein sequence ID" value="AQV97968.1"/>
    <property type="molecule type" value="Genomic_DNA"/>
</dbReference>
<dbReference type="InterPro" id="IPR002716">
    <property type="entry name" value="PIN_dom"/>
</dbReference>
<dbReference type="CDD" id="cd09872">
    <property type="entry name" value="PIN_Sll0205-like"/>
    <property type="match status" value="1"/>
</dbReference>
<evidence type="ECO:0000313" key="3">
    <source>
        <dbReference type="Proteomes" id="UP000189627"/>
    </source>
</evidence>
<dbReference type="SUPFAM" id="SSF88723">
    <property type="entry name" value="PIN domain-like"/>
    <property type="match status" value="1"/>
</dbReference>
<sequence>MKVLLDTHIALWAALDSPQLPAAARQVIADPANEIFVSVVSLWEIGIKSAIGKLAMTATQASAIFDLCGYGSLDLSKQHPRTLDGLTLNADHKDPFDRMLVAQALSEGMTLLTSDAKMAGYHPVTRGV</sequence>
<dbReference type="PANTHER" id="PTHR36173">
    <property type="entry name" value="RIBONUCLEASE VAPC16-RELATED"/>
    <property type="match status" value="1"/>
</dbReference>
<accession>A0A1U9UZ11</accession>
<dbReference type="PANTHER" id="PTHR36173:SF2">
    <property type="entry name" value="RIBONUCLEASE VAPC16"/>
    <property type="match status" value="1"/>
</dbReference>
<feature type="domain" description="PIN" evidence="1">
    <location>
        <begin position="3"/>
        <end position="118"/>
    </location>
</feature>
<dbReference type="Gene3D" id="3.40.50.1010">
    <property type="entry name" value="5'-nuclease"/>
    <property type="match status" value="1"/>
</dbReference>
<organism evidence="2 3">
    <name type="scientific">Cupriavidus necator</name>
    <name type="common">Alcaligenes eutrophus</name>
    <name type="synonym">Ralstonia eutropha</name>
    <dbReference type="NCBI Taxonomy" id="106590"/>
    <lineage>
        <taxon>Bacteria</taxon>
        <taxon>Pseudomonadati</taxon>
        <taxon>Pseudomonadota</taxon>
        <taxon>Betaproteobacteria</taxon>
        <taxon>Burkholderiales</taxon>
        <taxon>Burkholderiaceae</taxon>
        <taxon>Cupriavidus</taxon>
    </lineage>
</organism>